<feature type="compositionally biased region" description="Pro residues" evidence="1">
    <location>
        <begin position="409"/>
        <end position="418"/>
    </location>
</feature>
<comment type="caution">
    <text evidence="3">The sequence shown here is derived from an EMBL/GenBank/DDBJ whole genome shotgun (WGS) entry which is preliminary data.</text>
</comment>
<organism evidence="3 4">
    <name type="scientific">Aspergillus bombycis</name>
    <dbReference type="NCBI Taxonomy" id="109264"/>
    <lineage>
        <taxon>Eukaryota</taxon>
        <taxon>Fungi</taxon>
        <taxon>Dikarya</taxon>
        <taxon>Ascomycota</taxon>
        <taxon>Pezizomycotina</taxon>
        <taxon>Eurotiomycetes</taxon>
        <taxon>Eurotiomycetidae</taxon>
        <taxon>Eurotiales</taxon>
        <taxon>Aspergillaceae</taxon>
        <taxon>Aspergillus</taxon>
    </lineage>
</organism>
<dbReference type="EMBL" id="LYCR01000050">
    <property type="protein sequence ID" value="OGM44812.1"/>
    <property type="molecule type" value="Genomic_DNA"/>
</dbReference>
<feature type="compositionally biased region" description="Low complexity" evidence="1">
    <location>
        <begin position="442"/>
        <end position="455"/>
    </location>
</feature>
<dbReference type="AlphaFoldDB" id="A0A1F7ZZB7"/>
<accession>A0A1F7ZZB7</accession>
<keyword evidence="4" id="KW-1185">Reference proteome</keyword>
<evidence type="ECO:0000313" key="4">
    <source>
        <dbReference type="Proteomes" id="UP000179179"/>
    </source>
</evidence>
<protein>
    <recommendedName>
        <fullName evidence="2">CID domain-containing protein</fullName>
    </recommendedName>
</protein>
<feature type="compositionally biased region" description="Pro residues" evidence="1">
    <location>
        <begin position="432"/>
        <end position="441"/>
    </location>
</feature>
<dbReference type="GO" id="GO:0006874">
    <property type="term" value="P:intracellular calcium ion homeostasis"/>
    <property type="evidence" value="ECO:0007669"/>
    <property type="project" value="TreeGrafter"/>
</dbReference>
<feature type="compositionally biased region" description="Basic residues" evidence="1">
    <location>
        <begin position="367"/>
        <end position="380"/>
    </location>
</feature>
<feature type="domain" description="CID" evidence="2">
    <location>
        <begin position="25"/>
        <end position="190"/>
    </location>
</feature>
<feature type="compositionally biased region" description="Basic residues" evidence="1">
    <location>
        <begin position="389"/>
        <end position="402"/>
    </location>
</feature>
<sequence length="537" mass="60170">MASHQLAIAKASFSAGLLRPDPTSVPRDEITTFHTSLDRALSHCSPANIQTCKDWLLEYVVSSSNRVNVWAKYLVALSGSFSEDGQQPQAKPQQIRPISAKRKRLHILYLLNDLFHHTKYHLDSTAAFSTLTGSLQPYIVELLGYAASYDREKHPKHHGRLDTLLNIWVQHGYYGSDYVNKLREVVKNSALSGPVKTSIDVEESNMDSAHRLPSKDVPFIMPSTHGDPSTPYYDLPAGNLVPHIIPNSTVPLRPDSIKPLQFLAGPADEKLAIALKAFLKDVDQIYGIDRPEPKEDEVVDIDELGQTVIRDKIAGDILSGDTYYGWSRGFCQQMKRRNAKSSSRSRSLSPRKRRRYSDSYSDDSGRSRSRSRSRTPPRRFGRYDSRSRSVSRSRSGPRRSRSREKSYSPRPPSPPRPMPTQHHNQFDNAAPPGFPPQPPPMHFQQGPPAFPQGMPGAPPPPPNYQGPWPPPPPPLPNYGPSNFPPTFQPQGGQFPQQFPPVHVPQGQQMPPGSYHFPPPHSGRGWNQHGYPSGRGWR</sequence>
<dbReference type="InterPro" id="IPR008942">
    <property type="entry name" value="ENTH_VHS"/>
</dbReference>
<dbReference type="InterPro" id="IPR006569">
    <property type="entry name" value="CID_dom"/>
</dbReference>
<dbReference type="SMART" id="SM00582">
    <property type="entry name" value="RPR"/>
    <property type="match status" value="1"/>
</dbReference>
<reference evidence="3 4" key="1">
    <citation type="journal article" date="2016" name="Genome Biol. Evol.">
        <title>Draft genome sequence of an aflatoxigenic Aspergillus species, A. bombycis.</title>
        <authorList>
            <person name="Moore G.G."/>
            <person name="Mack B.M."/>
            <person name="Beltz S.B."/>
            <person name="Gilbert M.K."/>
        </authorList>
    </citation>
    <scope>NUCLEOTIDE SEQUENCE [LARGE SCALE GENOMIC DNA]</scope>
    <source>
        <strain evidence="4">NRRL 26010</strain>
    </source>
</reference>
<dbReference type="Pfam" id="PF04818">
    <property type="entry name" value="CID"/>
    <property type="match status" value="1"/>
</dbReference>
<evidence type="ECO:0000256" key="1">
    <source>
        <dbReference type="SAM" id="MobiDB-lite"/>
    </source>
</evidence>
<proteinExistence type="predicted"/>
<dbReference type="GO" id="GO:0048471">
    <property type="term" value="C:perinuclear region of cytoplasm"/>
    <property type="evidence" value="ECO:0007669"/>
    <property type="project" value="TreeGrafter"/>
</dbReference>
<dbReference type="GeneID" id="34449552"/>
<name>A0A1F7ZZB7_9EURO</name>
<evidence type="ECO:0000313" key="3">
    <source>
        <dbReference type="EMBL" id="OGM44812.1"/>
    </source>
</evidence>
<dbReference type="Proteomes" id="UP000179179">
    <property type="component" value="Unassembled WGS sequence"/>
</dbReference>
<gene>
    <name evidence="3" type="ORF">ABOM_006162</name>
</gene>
<dbReference type="STRING" id="109264.A0A1F7ZZB7"/>
<feature type="region of interest" description="Disordered" evidence="1">
    <location>
        <begin position="334"/>
        <end position="537"/>
    </location>
</feature>
<evidence type="ECO:0000259" key="2">
    <source>
        <dbReference type="PROSITE" id="PS51391"/>
    </source>
</evidence>
<dbReference type="PANTHER" id="PTHR12323:SF0">
    <property type="entry name" value="CALCIUM HOMEOSTASIS ENDOPLASMIC RETICULUM PROTEIN"/>
    <property type="match status" value="1"/>
</dbReference>
<dbReference type="PANTHER" id="PTHR12323">
    <property type="entry name" value="SR-RELATED CTD ASSOCIATED FACTOR 6"/>
    <property type="match status" value="1"/>
</dbReference>
<dbReference type="PROSITE" id="PS51391">
    <property type="entry name" value="CID"/>
    <property type="match status" value="1"/>
</dbReference>
<dbReference type="OrthoDB" id="21470at2759"/>
<dbReference type="Gene3D" id="1.25.40.90">
    <property type="match status" value="1"/>
</dbReference>
<dbReference type="RefSeq" id="XP_022388529.1">
    <property type="nucleotide sequence ID" value="XM_022533291.1"/>
</dbReference>
<feature type="compositionally biased region" description="Pro residues" evidence="1">
    <location>
        <begin position="456"/>
        <end position="487"/>
    </location>
</feature>